<sequence length="149" mass="16142">MLGPVGGKHLNRTANGQVCHAGFTAWPQLMDGEDGKRLRGELNGRSGILMRPAEYESDANVEEGEDVEQNEPEHTRPATAAGLLNCTSGSGQIPETDLRRSIFDSKLTSKQQLSLPPGTVRVPSMLLKLKVKPWTPPAQNQRAGSAKEE</sequence>
<proteinExistence type="predicted"/>
<keyword evidence="3" id="KW-1185">Reference proteome</keyword>
<evidence type="ECO:0000313" key="2">
    <source>
        <dbReference type="EMBL" id="VEL22965.1"/>
    </source>
</evidence>
<comment type="caution">
    <text evidence="2">The sequence shown here is derived from an EMBL/GenBank/DDBJ whole genome shotgun (WGS) entry which is preliminary data.</text>
</comment>
<gene>
    <name evidence="2" type="ORF">PXEA_LOCUS16405</name>
</gene>
<accession>A0A3S4ZYJ3</accession>
<protein>
    <submittedName>
        <fullName evidence="2">Uncharacterized protein</fullName>
    </submittedName>
</protein>
<evidence type="ECO:0000313" key="3">
    <source>
        <dbReference type="Proteomes" id="UP000784294"/>
    </source>
</evidence>
<dbReference type="EMBL" id="CAAALY010059329">
    <property type="protein sequence ID" value="VEL22965.1"/>
    <property type="molecule type" value="Genomic_DNA"/>
</dbReference>
<feature type="compositionally biased region" description="Acidic residues" evidence="1">
    <location>
        <begin position="55"/>
        <end position="70"/>
    </location>
</feature>
<reference evidence="2" key="1">
    <citation type="submission" date="2018-11" db="EMBL/GenBank/DDBJ databases">
        <authorList>
            <consortium name="Pathogen Informatics"/>
        </authorList>
    </citation>
    <scope>NUCLEOTIDE SEQUENCE</scope>
</reference>
<feature type="region of interest" description="Disordered" evidence="1">
    <location>
        <begin position="49"/>
        <end position="91"/>
    </location>
</feature>
<name>A0A3S4ZYJ3_9PLAT</name>
<dbReference type="AlphaFoldDB" id="A0A3S4ZYJ3"/>
<organism evidence="2 3">
    <name type="scientific">Protopolystoma xenopodis</name>
    <dbReference type="NCBI Taxonomy" id="117903"/>
    <lineage>
        <taxon>Eukaryota</taxon>
        <taxon>Metazoa</taxon>
        <taxon>Spiralia</taxon>
        <taxon>Lophotrochozoa</taxon>
        <taxon>Platyhelminthes</taxon>
        <taxon>Monogenea</taxon>
        <taxon>Polyopisthocotylea</taxon>
        <taxon>Polystomatidea</taxon>
        <taxon>Polystomatidae</taxon>
        <taxon>Protopolystoma</taxon>
    </lineage>
</organism>
<evidence type="ECO:0000256" key="1">
    <source>
        <dbReference type="SAM" id="MobiDB-lite"/>
    </source>
</evidence>
<dbReference type="Proteomes" id="UP000784294">
    <property type="component" value="Unassembled WGS sequence"/>
</dbReference>